<name>A0A8S5STH4_9CAUD</name>
<organism evidence="1">
    <name type="scientific">Siphoviridae sp. ctFRY1</name>
    <dbReference type="NCBI Taxonomy" id="2827820"/>
    <lineage>
        <taxon>Viruses</taxon>
        <taxon>Duplodnaviria</taxon>
        <taxon>Heunggongvirae</taxon>
        <taxon>Uroviricota</taxon>
        <taxon>Caudoviricetes</taxon>
    </lineage>
</organism>
<evidence type="ECO:0000313" key="1">
    <source>
        <dbReference type="EMBL" id="DAF54254.1"/>
    </source>
</evidence>
<protein>
    <submittedName>
        <fullName evidence="1">Head Tail Attachment</fullName>
    </submittedName>
</protein>
<proteinExistence type="predicted"/>
<dbReference type="EMBL" id="BK032676">
    <property type="protein sequence ID" value="DAF54254.1"/>
    <property type="molecule type" value="Genomic_DNA"/>
</dbReference>
<sequence length="117" mass="13073">MACFDYRALKRKVNPLIKKFGMKVMASRPGGVVRVGGEEVVTPPLSFEIVGLREEYKPHEIDGTRVLSGDVKFLCQATEQLQVGDTVRLNNIDYRVVNPNPLQPAATTMLFQLQLRG</sequence>
<accession>A0A8S5STH4</accession>
<reference evidence="1" key="1">
    <citation type="journal article" date="2021" name="Proc. Natl. Acad. Sci. U.S.A.">
        <title>A Catalog of Tens of Thousands of Viruses from Human Metagenomes Reveals Hidden Associations with Chronic Diseases.</title>
        <authorList>
            <person name="Tisza M.J."/>
            <person name="Buck C.B."/>
        </authorList>
    </citation>
    <scope>NUCLEOTIDE SEQUENCE</scope>
    <source>
        <strain evidence="1">CtFRY1</strain>
    </source>
</reference>